<protein>
    <submittedName>
        <fullName evidence="9">M42 family peptidase</fullName>
    </submittedName>
</protein>
<dbReference type="InterPro" id="IPR008007">
    <property type="entry name" value="Peptidase_M42"/>
</dbReference>
<accession>A0A412AWK0</accession>
<dbReference type="PIRSF" id="PIRSF001123">
    <property type="entry name" value="PepA_GA"/>
    <property type="match status" value="1"/>
</dbReference>
<evidence type="ECO:0000256" key="2">
    <source>
        <dbReference type="ARBA" id="ARBA00022438"/>
    </source>
</evidence>
<proteinExistence type="inferred from homology"/>
<gene>
    <name evidence="9" type="ORF">DWY99_08310</name>
</gene>
<dbReference type="Proteomes" id="UP000284751">
    <property type="component" value="Unassembled WGS sequence"/>
</dbReference>
<dbReference type="AlphaFoldDB" id="A0A412AWK0"/>
<feature type="binding site" evidence="8">
    <location>
        <position position="313"/>
    </location>
    <ligand>
        <name>Zn(2+)</name>
        <dbReference type="ChEBI" id="CHEBI:29105"/>
        <label>2</label>
    </ligand>
</feature>
<reference evidence="9 10" key="1">
    <citation type="submission" date="2018-08" db="EMBL/GenBank/DDBJ databases">
        <title>A genome reference for cultivated species of the human gut microbiota.</title>
        <authorList>
            <person name="Zou Y."/>
            <person name="Xue W."/>
            <person name="Luo G."/>
        </authorList>
    </citation>
    <scope>NUCLEOTIDE SEQUENCE [LARGE SCALE GENOMIC DNA]</scope>
    <source>
        <strain evidence="9 10">AF28-26</strain>
    </source>
</reference>
<dbReference type="EMBL" id="QRTC01000030">
    <property type="protein sequence ID" value="RGQ40188.1"/>
    <property type="molecule type" value="Genomic_DNA"/>
</dbReference>
<keyword evidence="4 8" id="KW-0479">Metal-binding</keyword>
<sequence length="344" mass="36834">MTDFKLLEDLCRARGISGQEAAVRELIMDQVKPYADQITLDNLGNLLVFKQGAEKPKTKLMLSAHMDEVGFIVTHVTEDGFLKVAPVGGIDKRVVPGKRVLVGDRGIPGVIGIQPIHLSKHEEREKTLPFDQLAVDIGASSRENALDHIALGDMVTFASVFDFSGGMVKSKAIDDRAGCAMLIELLREELPFDLHFSFVTQEEVGCRGAKAAAYSIAPEACIVVESTTAADIAGVEEEKQVCHVGGGAVISFMDRSTIYDRGYFRLAQQVGIRAGAKVQIKQAVAGGNDAGAIHVSRGGVRTIAVSLPCRYLHSAVGLIAQEDYESAKTTVRALAEAIASGETL</sequence>
<evidence type="ECO:0000313" key="10">
    <source>
        <dbReference type="Proteomes" id="UP000284751"/>
    </source>
</evidence>
<evidence type="ECO:0000256" key="1">
    <source>
        <dbReference type="ARBA" id="ARBA00006272"/>
    </source>
</evidence>
<name>A0A412AWK0_9FIRM</name>
<organism evidence="9 10">
    <name type="scientific">[Clostridium] leptum</name>
    <dbReference type="NCBI Taxonomy" id="1535"/>
    <lineage>
        <taxon>Bacteria</taxon>
        <taxon>Bacillati</taxon>
        <taxon>Bacillota</taxon>
        <taxon>Clostridia</taxon>
        <taxon>Eubacteriales</taxon>
        <taxon>Oscillospiraceae</taxon>
        <taxon>Oscillospiraceae incertae sedis</taxon>
    </lineage>
</organism>
<dbReference type="PANTHER" id="PTHR32481:SF5">
    <property type="entry name" value="ENDOGLUCANASE"/>
    <property type="match status" value="1"/>
</dbReference>
<feature type="binding site" evidence="8">
    <location>
        <position position="65"/>
    </location>
    <ligand>
        <name>Zn(2+)</name>
        <dbReference type="ChEBI" id="CHEBI:29105"/>
        <label>1</label>
    </ligand>
</feature>
<evidence type="ECO:0000313" key="9">
    <source>
        <dbReference type="EMBL" id="RGQ40188.1"/>
    </source>
</evidence>
<feature type="binding site" evidence="8">
    <location>
        <position position="225"/>
    </location>
    <ligand>
        <name>Zn(2+)</name>
        <dbReference type="ChEBI" id="CHEBI:29105"/>
        <label>1</label>
    </ligand>
</feature>
<keyword evidence="2" id="KW-0031">Aminopeptidase</keyword>
<keyword evidence="5" id="KW-0378">Hydrolase</keyword>
<evidence type="ECO:0000256" key="8">
    <source>
        <dbReference type="PIRSR" id="PIRSR001123-2"/>
    </source>
</evidence>
<evidence type="ECO:0000256" key="6">
    <source>
        <dbReference type="PIRNR" id="PIRNR001123"/>
    </source>
</evidence>
<feature type="binding site" evidence="8">
    <location>
        <position position="203"/>
    </location>
    <ligand>
        <name>Zn(2+)</name>
        <dbReference type="ChEBI" id="CHEBI:29105"/>
        <label>2</label>
    </ligand>
</feature>
<comment type="caution">
    <text evidence="9">The sequence shown here is derived from an EMBL/GenBank/DDBJ whole genome shotgun (WGS) entry which is preliminary data.</text>
</comment>
<feature type="binding site" evidence="8">
    <location>
        <position position="174"/>
    </location>
    <ligand>
        <name>Zn(2+)</name>
        <dbReference type="ChEBI" id="CHEBI:29105"/>
        <label>1</label>
    </ligand>
</feature>
<evidence type="ECO:0000256" key="4">
    <source>
        <dbReference type="ARBA" id="ARBA00022723"/>
    </source>
</evidence>
<dbReference type="CDD" id="cd05656">
    <property type="entry name" value="M42_Frv"/>
    <property type="match status" value="1"/>
</dbReference>
<comment type="cofactor">
    <cofactor evidence="8">
        <name>a divalent metal cation</name>
        <dbReference type="ChEBI" id="CHEBI:60240"/>
    </cofactor>
    <text evidence="8">Binds 2 divalent metal cations per subunit.</text>
</comment>
<keyword evidence="3" id="KW-0645">Protease</keyword>
<dbReference type="GO" id="GO:0004177">
    <property type="term" value="F:aminopeptidase activity"/>
    <property type="evidence" value="ECO:0007669"/>
    <property type="project" value="UniProtKB-UniRule"/>
</dbReference>
<dbReference type="SUPFAM" id="SSF101821">
    <property type="entry name" value="Aminopeptidase/glucanase lid domain"/>
    <property type="match status" value="1"/>
</dbReference>
<comment type="similarity">
    <text evidence="1 6">Belongs to the peptidase M42 family.</text>
</comment>
<dbReference type="SUPFAM" id="SSF53187">
    <property type="entry name" value="Zn-dependent exopeptidases"/>
    <property type="match status" value="1"/>
</dbReference>
<dbReference type="InterPro" id="IPR023367">
    <property type="entry name" value="Peptidase_M42_dom2"/>
</dbReference>
<feature type="active site" description="Proton acceptor" evidence="7">
    <location>
        <position position="202"/>
    </location>
</feature>
<feature type="binding site" evidence="8">
    <location>
        <position position="174"/>
    </location>
    <ligand>
        <name>Zn(2+)</name>
        <dbReference type="ChEBI" id="CHEBI:29105"/>
        <label>2</label>
    </ligand>
</feature>
<evidence type="ECO:0000256" key="5">
    <source>
        <dbReference type="ARBA" id="ARBA00022801"/>
    </source>
</evidence>
<dbReference type="PANTHER" id="PTHR32481">
    <property type="entry name" value="AMINOPEPTIDASE"/>
    <property type="match status" value="1"/>
</dbReference>
<dbReference type="Pfam" id="PF05343">
    <property type="entry name" value="Peptidase_M42"/>
    <property type="match status" value="1"/>
</dbReference>
<dbReference type="Gene3D" id="2.40.30.40">
    <property type="entry name" value="Peptidase M42, domain 2"/>
    <property type="match status" value="1"/>
</dbReference>
<dbReference type="GO" id="GO:0046872">
    <property type="term" value="F:metal ion binding"/>
    <property type="evidence" value="ECO:0007669"/>
    <property type="project" value="UniProtKB-UniRule"/>
</dbReference>
<evidence type="ECO:0000256" key="7">
    <source>
        <dbReference type="PIRSR" id="PIRSR001123-1"/>
    </source>
</evidence>
<dbReference type="InterPro" id="IPR051464">
    <property type="entry name" value="Peptidase_M42_aminopept"/>
</dbReference>
<evidence type="ECO:0000256" key="3">
    <source>
        <dbReference type="ARBA" id="ARBA00022670"/>
    </source>
</evidence>
<dbReference type="Gene3D" id="3.40.630.10">
    <property type="entry name" value="Zn peptidases"/>
    <property type="match status" value="1"/>
</dbReference>
<dbReference type="GO" id="GO:0006508">
    <property type="term" value="P:proteolysis"/>
    <property type="evidence" value="ECO:0007669"/>
    <property type="project" value="UniProtKB-KW"/>
</dbReference>